<dbReference type="Pfam" id="PF09832">
    <property type="entry name" value="DUF2059"/>
    <property type="match status" value="1"/>
</dbReference>
<gene>
    <name evidence="3" type="ORF">QF205_02310</name>
</gene>
<accession>A0ABT6MMU7</accession>
<protein>
    <submittedName>
        <fullName evidence="3">DUF2059 domain-containing protein</fullName>
    </submittedName>
</protein>
<feature type="signal peptide" evidence="1">
    <location>
        <begin position="1"/>
        <end position="22"/>
    </location>
</feature>
<dbReference type="InterPro" id="IPR018637">
    <property type="entry name" value="DUF2059"/>
</dbReference>
<proteinExistence type="predicted"/>
<keyword evidence="4" id="KW-1185">Reference proteome</keyword>
<sequence length="166" mass="18413">MSHRILLAALLALAAAAVPAQAQQPVDDARLDRLLEVTRARQTLDAMLPQVEASQRQMVAQMTAGRELDAAQQERIERTLAASAESVRKALAWDNLEPVYRDIYRQTFTSEDIDAIIGFYESAAGQRMLDKMPELMQNTMAAMQRLVVPMLQDMERAVAAEVSAAQ</sequence>
<evidence type="ECO:0000256" key="1">
    <source>
        <dbReference type="SAM" id="SignalP"/>
    </source>
</evidence>
<feature type="chain" id="PRO_5045997788" evidence="1">
    <location>
        <begin position="23"/>
        <end position="166"/>
    </location>
</feature>
<reference evidence="3" key="1">
    <citation type="journal article" date="2007" name="Int. J. Syst. Evol. Microbiol.">
        <title>Luteimonas composti sp. nov., a moderately thermophilic bacterium isolated from food waste.</title>
        <authorList>
            <person name="Young C.C."/>
            <person name="Kampfer P."/>
            <person name="Chen W.M."/>
            <person name="Yen W.S."/>
            <person name="Arun A.B."/>
            <person name="Lai W.A."/>
            <person name="Shen F.T."/>
            <person name="Rekha P.D."/>
            <person name="Lin K.Y."/>
            <person name="Chou J.H."/>
        </authorList>
    </citation>
    <scope>NUCLEOTIDE SEQUENCE</scope>
    <source>
        <strain evidence="3">CC-YY355</strain>
    </source>
</reference>
<evidence type="ECO:0000259" key="2">
    <source>
        <dbReference type="Pfam" id="PF09832"/>
    </source>
</evidence>
<name>A0ABT6MMU7_9GAMM</name>
<keyword evidence="1" id="KW-0732">Signal</keyword>
<feature type="domain" description="DUF2059" evidence="2">
    <location>
        <begin position="95"/>
        <end position="149"/>
    </location>
</feature>
<dbReference type="RefSeq" id="WP_280941117.1">
    <property type="nucleotide sequence ID" value="NZ_JARYGX010000007.1"/>
</dbReference>
<comment type="caution">
    <text evidence="3">The sequence shown here is derived from an EMBL/GenBank/DDBJ whole genome shotgun (WGS) entry which is preliminary data.</text>
</comment>
<dbReference type="Proteomes" id="UP001160550">
    <property type="component" value="Unassembled WGS sequence"/>
</dbReference>
<dbReference type="EMBL" id="JARYGX010000007">
    <property type="protein sequence ID" value="MDH7451912.1"/>
    <property type="molecule type" value="Genomic_DNA"/>
</dbReference>
<organism evidence="3 4">
    <name type="scientific">Luteimonas composti</name>
    <dbReference type="NCBI Taxonomy" id="398257"/>
    <lineage>
        <taxon>Bacteria</taxon>
        <taxon>Pseudomonadati</taxon>
        <taxon>Pseudomonadota</taxon>
        <taxon>Gammaproteobacteria</taxon>
        <taxon>Lysobacterales</taxon>
        <taxon>Lysobacteraceae</taxon>
        <taxon>Luteimonas</taxon>
    </lineage>
</organism>
<reference evidence="3" key="2">
    <citation type="submission" date="2023-04" db="EMBL/GenBank/DDBJ databases">
        <authorList>
            <person name="Sun J.-Q."/>
        </authorList>
    </citation>
    <scope>NUCLEOTIDE SEQUENCE</scope>
    <source>
        <strain evidence="3">CC-YY355</strain>
    </source>
</reference>
<evidence type="ECO:0000313" key="3">
    <source>
        <dbReference type="EMBL" id="MDH7451912.1"/>
    </source>
</evidence>
<evidence type="ECO:0000313" key="4">
    <source>
        <dbReference type="Proteomes" id="UP001160550"/>
    </source>
</evidence>